<evidence type="ECO:0000256" key="4">
    <source>
        <dbReference type="ARBA" id="ARBA00023027"/>
    </source>
</evidence>
<evidence type="ECO:0000259" key="9">
    <source>
        <dbReference type="Pfam" id="PF00171"/>
    </source>
</evidence>
<sequence>MTELTLAERSVELVRTWLEPQRRAAQRTDPAAERLANLLKDPRGLEFTIGFVDRVVRPDDSRVAARNLRTLAAHTPAFLPWGQRLLLKLGAFAAIVFPGLVVKIARNTLRRMVGHLVIDARPQQLGKAIKRLRAGGDRLNLNLLGEAVLGEREAAHRRDGTMELLERDDVDYVSVKVSSVASQLSMWAFDESVTRVVKQLTPLYERASTGEPTFINLDMEEYHDLDLTVAVFTHLLDSFPDLEAGIVLQAYLPDALSAMQELQEWAAKRRSNGGAPIKVRVVKGANLAMERVDAAIHGWPLATWSTKQETDTNYKRVLDWAMTSERVDGVRIGVAGQNLFDIAYAWLLAGDRGVRDAVEFEMLLGMDTGPTDAVRNDIEQLLLYTPVVKPAEFDVAISYLVRRLEENASSDNFMSAAFEIGDNPELLSREIQRFLESVKNLDETVPSPHRNQNRLTETPSAGTDSFANTPDTDPSTSENREWGRLALSRSIYTQLGAETVRSNKLLGPANLETLIQETCAAAQAWQARGSDVRAWILHEAASALGARRGDLISVMAAEAGKTIAEGDVEVSEAIDFANYYAESARRLDVVDGAEFQPDRLTVVTPPWNFPVAIPAGSVLAALAVGSGVIIKAAPQTPRSAAVMVEALWQAGVPRDVLRYVTIDEGPLSKALISHSDVDRVILTGAWETANLFRSWRPELPLLAETSGKNAIIVTPSADLDLAVADVVKSAFGHAGQKCSAASLVILVGSVGHSERFRRQLVDAASSLRVGFPTDPEVAMGPIIEPPLGKLAEGLTTLGRGETWLLAPNQQGSDPRVWTPGIRDGVRPGSTFHGTEYFGPILGVMHAKSLAQAIEWQNATDYGLTAGIHSLDADEVNTWIDEVQAGNLYVNRGTTGAIVQRQPFGGWKRSSVGTTAKAGGPNYLTHLGSWKSRPLRSAPKVKVLPEVEAILDAAKSLVTPTQLRELREAAGSDEKAWKREYGVMKDVSALGVERNVFRYVPVPVTIRFEGSNFELVRVLIAAARTGAQVTVSSPTELPEKLVQRPRIEAHNDWLAYVAAERPARVRLIGTKAKAKDIAVAVGGDPDVAIYAGAVTLSGRVEALPFLKEQAISITNHRFGNRDAEFEWVLPR</sequence>
<dbReference type="GO" id="GO:0003842">
    <property type="term" value="F:L-glutamate gamma-semialdehyde dehydrogenase activity"/>
    <property type="evidence" value="ECO:0007669"/>
    <property type="project" value="UniProtKB-EC"/>
</dbReference>
<dbReference type="InterPro" id="IPR002872">
    <property type="entry name" value="Proline_DH_dom"/>
</dbReference>
<dbReference type="GO" id="GO:0004657">
    <property type="term" value="F:proline dehydrogenase activity"/>
    <property type="evidence" value="ECO:0007669"/>
    <property type="project" value="UniProtKB-EC"/>
</dbReference>
<feature type="compositionally biased region" description="Polar residues" evidence="8">
    <location>
        <begin position="449"/>
        <end position="477"/>
    </location>
</feature>
<feature type="region of interest" description="Disordered" evidence="8">
    <location>
        <begin position="442"/>
        <end position="480"/>
    </location>
</feature>
<dbReference type="PANTHER" id="PTHR42862:SF1">
    <property type="entry name" value="DELTA-1-PYRROLINE-5-CARBOXYLATE DEHYDROGENASE 2, ISOFORM A-RELATED"/>
    <property type="match status" value="1"/>
</dbReference>
<reference evidence="11 12" key="1">
    <citation type="submission" date="2023-07" db="EMBL/GenBank/DDBJ databases">
        <title>Sorghum-associated microbial communities from plants grown in Nebraska, USA.</title>
        <authorList>
            <person name="Schachtman D."/>
        </authorList>
    </citation>
    <scope>NUCLEOTIDE SEQUENCE [LARGE SCALE GENOMIC DNA]</scope>
    <source>
        <strain evidence="11 12">BE248</strain>
    </source>
</reference>
<evidence type="ECO:0000256" key="3">
    <source>
        <dbReference type="ARBA" id="ARBA00023002"/>
    </source>
</evidence>
<feature type="domain" description="Aldehyde dehydrogenase" evidence="9">
    <location>
        <begin position="505"/>
        <end position="925"/>
    </location>
</feature>
<comment type="catalytic activity">
    <reaction evidence="5">
        <text>L-glutamate 5-semialdehyde + NAD(+) + H2O = L-glutamate + NADH + 2 H(+)</text>
        <dbReference type="Rhea" id="RHEA:30235"/>
        <dbReference type="ChEBI" id="CHEBI:15377"/>
        <dbReference type="ChEBI" id="CHEBI:15378"/>
        <dbReference type="ChEBI" id="CHEBI:29985"/>
        <dbReference type="ChEBI" id="CHEBI:57540"/>
        <dbReference type="ChEBI" id="CHEBI:57945"/>
        <dbReference type="ChEBI" id="CHEBI:58066"/>
        <dbReference type="EC" id="1.2.1.88"/>
    </reaction>
</comment>
<dbReference type="Pfam" id="PF00171">
    <property type="entry name" value="Aldedh"/>
    <property type="match status" value="1"/>
</dbReference>
<feature type="domain" description="Proline dehydrogenase" evidence="10">
    <location>
        <begin position="127"/>
        <end position="415"/>
    </location>
</feature>
<dbReference type="InterPro" id="IPR050485">
    <property type="entry name" value="Proline_metab_enzyme"/>
</dbReference>
<comment type="similarity">
    <text evidence="7">Belongs to the aldehyde dehydrogenase family.</text>
</comment>
<dbReference type="PANTHER" id="PTHR42862">
    <property type="entry name" value="DELTA-1-PYRROLINE-5-CARBOXYLATE DEHYDROGENASE 1, ISOFORM A-RELATED"/>
    <property type="match status" value="1"/>
</dbReference>
<dbReference type="InterPro" id="IPR016161">
    <property type="entry name" value="Ald_DH/histidinol_DH"/>
</dbReference>
<dbReference type="Gene3D" id="3.40.605.10">
    <property type="entry name" value="Aldehyde Dehydrogenase, Chain A, domain 1"/>
    <property type="match status" value="1"/>
</dbReference>
<dbReference type="SUPFAM" id="SSF53720">
    <property type="entry name" value="ALDH-like"/>
    <property type="match status" value="1"/>
</dbReference>
<keyword evidence="4" id="KW-0520">NAD</keyword>
<evidence type="ECO:0000313" key="11">
    <source>
        <dbReference type="EMBL" id="MDR7087058.1"/>
    </source>
</evidence>
<dbReference type="SUPFAM" id="SSF51730">
    <property type="entry name" value="FAD-linked oxidoreductase"/>
    <property type="match status" value="1"/>
</dbReference>
<name>A0ABU1UPI4_9ACTN</name>
<feature type="active site" evidence="6">
    <location>
        <position position="704"/>
    </location>
</feature>
<dbReference type="RefSeq" id="WP_309970060.1">
    <property type="nucleotide sequence ID" value="NZ_JAVDWH010000001.1"/>
</dbReference>
<dbReference type="Proteomes" id="UP001257739">
    <property type="component" value="Unassembled WGS sequence"/>
</dbReference>
<dbReference type="PROSITE" id="PS00687">
    <property type="entry name" value="ALDEHYDE_DEHYDR_GLU"/>
    <property type="match status" value="1"/>
</dbReference>
<dbReference type="InterPro" id="IPR015590">
    <property type="entry name" value="Aldehyde_DH_dom"/>
</dbReference>
<dbReference type="EC" id="1.2.1.88" evidence="2"/>
<evidence type="ECO:0000256" key="1">
    <source>
        <dbReference type="ARBA" id="ARBA00004786"/>
    </source>
</evidence>
<comment type="caution">
    <text evidence="11">The sequence shown here is derived from an EMBL/GenBank/DDBJ whole genome shotgun (WGS) entry which is preliminary data.</text>
</comment>
<dbReference type="InterPro" id="IPR029510">
    <property type="entry name" value="Ald_DH_CS_GLU"/>
</dbReference>
<keyword evidence="12" id="KW-1185">Reference proteome</keyword>
<dbReference type="InterPro" id="IPR016160">
    <property type="entry name" value="Ald_DH_CS_CYS"/>
</dbReference>
<evidence type="ECO:0000256" key="2">
    <source>
        <dbReference type="ARBA" id="ARBA00012884"/>
    </source>
</evidence>
<evidence type="ECO:0000256" key="5">
    <source>
        <dbReference type="ARBA" id="ARBA00048142"/>
    </source>
</evidence>
<comment type="pathway">
    <text evidence="1">Amino-acid degradation; L-proline degradation into L-glutamate; L-glutamate from L-proline: step 2/2.</text>
</comment>
<dbReference type="InterPro" id="IPR016163">
    <property type="entry name" value="Ald_DH_C"/>
</dbReference>
<gene>
    <name evidence="11" type="ORF">J2X11_001897</name>
</gene>
<organism evidence="11 12">
    <name type="scientific">Aeromicrobium panaciterrae</name>
    <dbReference type="NCBI Taxonomy" id="363861"/>
    <lineage>
        <taxon>Bacteria</taxon>
        <taxon>Bacillati</taxon>
        <taxon>Actinomycetota</taxon>
        <taxon>Actinomycetes</taxon>
        <taxon>Propionibacteriales</taxon>
        <taxon>Nocardioidaceae</taxon>
        <taxon>Aeromicrobium</taxon>
    </lineage>
</organism>
<evidence type="ECO:0000313" key="12">
    <source>
        <dbReference type="Proteomes" id="UP001257739"/>
    </source>
</evidence>
<proteinExistence type="inferred from homology"/>
<dbReference type="Gene3D" id="3.40.309.10">
    <property type="entry name" value="Aldehyde Dehydrogenase, Chain A, domain 2"/>
    <property type="match status" value="1"/>
</dbReference>
<keyword evidence="3 7" id="KW-0560">Oxidoreductase</keyword>
<accession>A0ABU1UPI4</accession>
<dbReference type="PROSITE" id="PS00070">
    <property type="entry name" value="ALDEHYDE_DEHYDR_CYS"/>
    <property type="match status" value="1"/>
</dbReference>
<dbReference type="Pfam" id="PF01619">
    <property type="entry name" value="Pro_dh"/>
    <property type="match status" value="1"/>
</dbReference>
<evidence type="ECO:0000256" key="8">
    <source>
        <dbReference type="SAM" id="MobiDB-lite"/>
    </source>
</evidence>
<dbReference type="InterPro" id="IPR025703">
    <property type="entry name" value="Bifunct_PutA"/>
</dbReference>
<dbReference type="Gene3D" id="3.20.20.220">
    <property type="match status" value="1"/>
</dbReference>
<evidence type="ECO:0000259" key="10">
    <source>
        <dbReference type="Pfam" id="PF01619"/>
    </source>
</evidence>
<dbReference type="EMBL" id="JAVDWH010000001">
    <property type="protein sequence ID" value="MDR7087058.1"/>
    <property type="molecule type" value="Genomic_DNA"/>
</dbReference>
<evidence type="ECO:0000256" key="7">
    <source>
        <dbReference type="RuleBase" id="RU003345"/>
    </source>
</evidence>
<protein>
    <recommendedName>
        <fullName evidence="2">L-glutamate gamma-semialdehyde dehydrogenase</fullName>
        <ecNumber evidence="2">1.2.1.88</ecNumber>
    </recommendedName>
</protein>
<evidence type="ECO:0000256" key="6">
    <source>
        <dbReference type="PROSITE-ProRule" id="PRU10007"/>
    </source>
</evidence>
<dbReference type="InterPro" id="IPR016162">
    <property type="entry name" value="Ald_DH_N"/>
</dbReference>
<dbReference type="InterPro" id="IPR029041">
    <property type="entry name" value="FAD-linked_oxidoreductase-like"/>
</dbReference>
<dbReference type="PIRSF" id="PIRSF000197">
    <property type="entry name" value="Bifunct_PutA"/>
    <property type="match status" value="1"/>
</dbReference>